<dbReference type="Pfam" id="PF14848">
    <property type="entry name" value="HU-DNA_bdg"/>
    <property type="match status" value="1"/>
</dbReference>
<evidence type="ECO:0000313" key="4">
    <source>
        <dbReference type="Proteomes" id="UP001207337"/>
    </source>
</evidence>
<keyword evidence="4" id="KW-1185">Reference proteome</keyword>
<feature type="domain" description="Bvu-2165-like IHF-HU-like DNA-binding" evidence="2">
    <location>
        <begin position="4"/>
        <end position="118"/>
    </location>
</feature>
<dbReference type="RefSeq" id="WP_265788400.1">
    <property type="nucleotide sequence ID" value="NZ_BAABRS010000001.1"/>
</dbReference>
<accession>A0ABT3PX78</accession>
<reference evidence="3 4" key="1">
    <citation type="submission" date="2021-11" db="EMBL/GenBank/DDBJ databases">
        <title>Aliifidinibius sp. nov., a new bacterium isolated from saline soil.</title>
        <authorList>
            <person name="Galisteo C."/>
            <person name="De La Haba R."/>
            <person name="Sanchez-Porro C."/>
            <person name="Ventosa A."/>
        </authorList>
    </citation>
    <scope>NUCLEOTIDE SEQUENCE [LARGE SCALE GENOMIC DNA]</scope>
    <source>
        <strain evidence="3 4">KACC 190600</strain>
    </source>
</reference>
<dbReference type="InterPro" id="IPR049893">
    <property type="entry name" value="Bvu_2165-like_IHF-HU-DNA_bdg"/>
</dbReference>
<proteinExistence type="predicted"/>
<sequence>MGLEFYLAPNNMTADTEDYMAISSNTNSYSIEDVFDHMTREGSTITKAEALASFEEISQGIINLIRQGNAVVTPLFNIRSGISGVFEDEDDNFDPNRHQVRINLSVGSRLRPITAEIDPQKIKARERQPDLEYFYDDATDTKNDVITPGRGARIVGELLKFDEDDPTQGIFFVNKDDASETPVDESILKNKPGELIFIVPTLPAGIYRLEVRSIIFNTTELRTGALSHELTVS</sequence>
<gene>
    <name evidence="3" type="ORF">LQ318_05940</name>
</gene>
<organism evidence="3 4">
    <name type="scientific">Fodinibius salicampi</name>
    <dbReference type="NCBI Taxonomy" id="1920655"/>
    <lineage>
        <taxon>Bacteria</taxon>
        <taxon>Pseudomonadati</taxon>
        <taxon>Balneolota</taxon>
        <taxon>Balneolia</taxon>
        <taxon>Balneolales</taxon>
        <taxon>Balneolaceae</taxon>
        <taxon>Fodinibius</taxon>
    </lineage>
</organism>
<protein>
    <submittedName>
        <fullName evidence="3">DUF4469 domain-containing protein</fullName>
    </submittedName>
</protein>
<evidence type="ECO:0000259" key="2">
    <source>
        <dbReference type="Pfam" id="PF14848"/>
    </source>
</evidence>
<evidence type="ECO:0000313" key="3">
    <source>
        <dbReference type="EMBL" id="MCW9712443.1"/>
    </source>
</evidence>
<dbReference type="CDD" id="cd12843">
    <property type="entry name" value="Bvu_2165_C_like"/>
    <property type="match status" value="1"/>
</dbReference>
<dbReference type="Pfam" id="PF14734">
    <property type="entry name" value="DUF4469"/>
    <property type="match status" value="1"/>
</dbReference>
<dbReference type="InterPro" id="IPR027824">
    <property type="entry name" value="DUF4469"/>
</dbReference>
<dbReference type="Gene3D" id="2.70.50.70">
    <property type="match status" value="1"/>
</dbReference>
<dbReference type="EMBL" id="JAJNDC010000001">
    <property type="protein sequence ID" value="MCW9712443.1"/>
    <property type="molecule type" value="Genomic_DNA"/>
</dbReference>
<name>A0ABT3PX78_9BACT</name>
<evidence type="ECO:0000259" key="1">
    <source>
        <dbReference type="Pfam" id="PF14734"/>
    </source>
</evidence>
<comment type="caution">
    <text evidence="3">The sequence shown here is derived from an EMBL/GenBank/DDBJ whole genome shotgun (WGS) entry which is preliminary data.</text>
</comment>
<feature type="domain" description="DUF4469" evidence="1">
    <location>
        <begin position="135"/>
        <end position="214"/>
    </location>
</feature>
<dbReference type="Proteomes" id="UP001207337">
    <property type="component" value="Unassembled WGS sequence"/>
</dbReference>